<dbReference type="AlphaFoldDB" id="S0FPY6"/>
<sequence length="167" mass="20107">MFALFFVLNDLKKSEQYFQWYAKEFDNDVGEPVQKLCWAISLYRMDRLDEARYRLADLMLTNLYMIPRLLGENIKTYDIWHSSSDADYDFYDYIYDEILAAITADDKKWIKTEYDSAVFQRIRQRYIEIYAHLKNVKDMPLRKKLLNESYTLLDQLEVTENSGKSKN</sequence>
<proteinExistence type="predicted"/>
<accession>S0FPY6</accession>
<dbReference type="OrthoDB" id="6197429at2"/>
<protein>
    <submittedName>
        <fullName evidence="1">Uncharacterized protein</fullName>
    </submittedName>
</protein>
<organism evidence="1 2">
    <name type="scientific">Desulfotignum phosphitoxidans DSM 13687</name>
    <dbReference type="NCBI Taxonomy" id="1286635"/>
    <lineage>
        <taxon>Bacteria</taxon>
        <taxon>Pseudomonadati</taxon>
        <taxon>Thermodesulfobacteriota</taxon>
        <taxon>Desulfobacteria</taxon>
        <taxon>Desulfobacterales</taxon>
        <taxon>Desulfobacteraceae</taxon>
        <taxon>Desulfotignum</taxon>
    </lineage>
</organism>
<dbReference type="Proteomes" id="UP000014216">
    <property type="component" value="Unassembled WGS sequence"/>
</dbReference>
<evidence type="ECO:0000313" key="2">
    <source>
        <dbReference type="Proteomes" id="UP000014216"/>
    </source>
</evidence>
<evidence type="ECO:0000313" key="1">
    <source>
        <dbReference type="EMBL" id="EMS77133.1"/>
    </source>
</evidence>
<keyword evidence="2" id="KW-1185">Reference proteome</keyword>
<comment type="caution">
    <text evidence="1">The sequence shown here is derived from an EMBL/GenBank/DDBJ whole genome shotgun (WGS) entry which is preliminary data.</text>
</comment>
<dbReference type="RefSeq" id="WP_006968877.1">
    <property type="nucleotide sequence ID" value="NZ_APJX01000031.1"/>
</dbReference>
<dbReference type="EMBL" id="APJX01000031">
    <property type="protein sequence ID" value="EMS77133.1"/>
    <property type="molecule type" value="Genomic_DNA"/>
</dbReference>
<reference evidence="1 2" key="1">
    <citation type="journal article" date="2013" name="Genome Announc.">
        <title>Draft Genome Sequence of Desulfotignum phosphitoxidans DSM 13687 Strain FiPS-3.</title>
        <authorList>
            <person name="Poehlein A."/>
            <person name="Daniel R."/>
            <person name="Simeonova D.D."/>
        </authorList>
    </citation>
    <scope>NUCLEOTIDE SEQUENCE [LARGE SCALE GENOMIC DNA]</scope>
    <source>
        <strain evidence="1 2">DSM 13687</strain>
    </source>
</reference>
<name>S0FPY6_9BACT</name>
<gene>
    <name evidence="1" type="ORF">Dpo_32c00020</name>
</gene>